<gene>
    <name evidence="1" type="ORF">MENTE1834_LOCUS42435</name>
</gene>
<accession>A0ACB1ASH6</accession>
<keyword evidence="2" id="KW-1185">Reference proteome</keyword>
<sequence length="630" mass="72230">MKLLLLFLLLFALYTNIVSISIFVKISWRDNGEHGLDYHKYLASKKTGRFHLALNSHYHQNPIIQVTDGYDTYHFNQNEFQSPDNEPSNFNLQIAFNGHDLIIGEINNIEDNSIIYIIPRLDNTKYIKVTKDIVNDYFEQMINLFKHPVRILQFIWNRPMKSDNPIDVRIGCKSEVIKNEATTHSISSLNTKVYRKVDGIDKPYQSTYYVRSRVCPNDQYSVMLLGIHMNEWLYCDHAILSPNYVNTYYVNFYDLPNKPYCKLRVSALKIADKFIDKLSDNEKAVDQRMKDLFPDNIGIVIHGGWTGNKSGFQILSLSSGNVLEKSQQRQLALGRPPTYPKANLMLPSVLAHPQSPSIPVPGTTSTPDFGSTQKKIDIENLPPDELLRKNRLFFKTLKQNSNIGDNSNGINIANQQINDLQQPQPTPILPQHLPHVQNIIAQSYLNPRKENNSQYPRKPPLHVIKQNQPIPSRLGTNQQQIITPTVAQNQQQHTQHDITPIPFSQMDSQNQKQMLQQHVETNNPFHPSSDYNQQTNRSDTGIPPSSIGGENHQQMHQQHHVGTDHPLGLANALNQKQIHQQAHVGTNHPFHLEQHNEDDAIVEKRILEEYEHMPQNGIKNTLDLVLKTNT</sequence>
<comment type="caution">
    <text evidence="1">The sequence shown here is derived from an EMBL/GenBank/DDBJ whole genome shotgun (WGS) entry which is preliminary data.</text>
</comment>
<name>A0ACB1ASH6_MELEN</name>
<evidence type="ECO:0000313" key="1">
    <source>
        <dbReference type="EMBL" id="CAK5102054.1"/>
    </source>
</evidence>
<organism evidence="1 2">
    <name type="scientific">Meloidogyne enterolobii</name>
    <name type="common">Root-knot nematode worm</name>
    <name type="synonym">Meloidogyne mayaguensis</name>
    <dbReference type="NCBI Taxonomy" id="390850"/>
    <lineage>
        <taxon>Eukaryota</taxon>
        <taxon>Metazoa</taxon>
        <taxon>Ecdysozoa</taxon>
        <taxon>Nematoda</taxon>
        <taxon>Chromadorea</taxon>
        <taxon>Rhabditida</taxon>
        <taxon>Tylenchina</taxon>
        <taxon>Tylenchomorpha</taxon>
        <taxon>Tylenchoidea</taxon>
        <taxon>Meloidogynidae</taxon>
        <taxon>Meloidogyninae</taxon>
        <taxon>Meloidogyne</taxon>
    </lineage>
</organism>
<evidence type="ECO:0000313" key="2">
    <source>
        <dbReference type="Proteomes" id="UP001497535"/>
    </source>
</evidence>
<dbReference type="EMBL" id="CAVMJV010000111">
    <property type="protein sequence ID" value="CAK5102054.1"/>
    <property type="molecule type" value="Genomic_DNA"/>
</dbReference>
<protein>
    <submittedName>
        <fullName evidence="1">Uncharacterized protein</fullName>
    </submittedName>
</protein>
<dbReference type="Proteomes" id="UP001497535">
    <property type="component" value="Unassembled WGS sequence"/>
</dbReference>
<proteinExistence type="predicted"/>
<reference evidence="1" key="1">
    <citation type="submission" date="2023-11" db="EMBL/GenBank/DDBJ databases">
        <authorList>
            <person name="Poullet M."/>
        </authorList>
    </citation>
    <scope>NUCLEOTIDE SEQUENCE</scope>
    <source>
        <strain evidence="1">E1834</strain>
    </source>
</reference>